<evidence type="ECO:0000256" key="11">
    <source>
        <dbReference type="HAMAP-Rule" id="MF_00276"/>
    </source>
</evidence>
<dbReference type="NCBIfam" id="NF001454">
    <property type="entry name" value="PRK00315.1"/>
    <property type="match status" value="1"/>
</dbReference>
<dbReference type="RefSeq" id="WP_216714804.1">
    <property type="nucleotide sequence ID" value="NZ_JACVEL010000019.1"/>
</dbReference>
<evidence type="ECO:0000256" key="7">
    <source>
        <dbReference type="ARBA" id="ARBA00022958"/>
    </source>
</evidence>
<evidence type="ECO:0000256" key="8">
    <source>
        <dbReference type="ARBA" id="ARBA00022989"/>
    </source>
</evidence>
<dbReference type="InterPro" id="IPR003820">
    <property type="entry name" value="KdpC"/>
</dbReference>
<keyword evidence="1 11" id="KW-0813">Transport</keyword>
<dbReference type="EMBL" id="JACVEL010000019">
    <property type="protein sequence ID" value="MBC9813894.1"/>
    <property type="molecule type" value="Genomic_DNA"/>
</dbReference>
<dbReference type="PANTHER" id="PTHR30042">
    <property type="entry name" value="POTASSIUM-TRANSPORTING ATPASE C CHAIN"/>
    <property type="match status" value="1"/>
</dbReference>
<evidence type="ECO:0000256" key="4">
    <source>
        <dbReference type="ARBA" id="ARBA00022692"/>
    </source>
</evidence>
<evidence type="ECO:0000313" key="12">
    <source>
        <dbReference type="EMBL" id="MBC9813894.1"/>
    </source>
</evidence>
<keyword evidence="4 11" id="KW-0812">Transmembrane</keyword>
<keyword evidence="5 11" id="KW-0547">Nucleotide-binding</keyword>
<dbReference type="GO" id="GO:0008556">
    <property type="term" value="F:P-type potassium transmembrane transporter activity"/>
    <property type="evidence" value="ECO:0007669"/>
    <property type="project" value="InterPro"/>
</dbReference>
<evidence type="ECO:0000256" key="9">
    <source>
        <dbReference type="ARBA" id="ARBA00023065"/>
    </source>
</evidence>
<evidence type="ECO:0000256" key="3">
    <source>
        <dbReference type="ARBA" id="ARBA00022538"/>
    </source>
</evidence>
<keyword evidence="10 11" id="KW-0472">Membrane</keyword>
<protein>
    <recommendedName>
        <fullName evidence="11">Potassium-transporting ATPase KdpC subunit</fullName>
    </recommendedName>
    <alternativeName>
        <fullName evidence="11">ATP phosphohydrolase [potassium-transporting] C chain</fullName>
    </alternativeName>
    <alternativeName>
        <fullName evidence="11">Potassium-binding and translocating subunit C</fullName>
    </alternativeName>
    <alternativeName>
        <fullName evidence="11">Potassium-translocating ATPase C chain</fullName>
    </alternativeName>
</protein>
<evidence type="ECO:0000256" key="2">
    <source>
        <dbReference type="ARBA" id="ARBA00022475"/>
    </source>
</evidence>
<keyword evidence="8 11" id="KW-1133">Transmembrane helix</keyword>
<evidence type="ECO:0000256" key="10">
    <source>
        <dbReference type="ARBA" id="ARBA00023136"/>
    </source>
</evidence>
<dbReference type="AlphaFoldDB" id="A0A8J6P865"/>
<proteinExistence type="inferred from homology"/>
<evidence type="ECO:0000313" key="13">
    <source>
        <dbReference type="Proteomes" id="UP000652681"/>
    </source>
</evidence>
<dbReference type="HAMAP" id="MF_00276">
    <property type="entry name" value="KdpC"/>
    <property type="match status" value="1"/>
</dbReference>
<keyword evidence="7 11" id="KW-0630">Potassium</keyword>
<dbReference type="PIRSF" id="PIRSF001296">
    <property type="entry name" value="K_ATPase_KdpC"/>
    <property type="match status" value="1"/>
</dbReference>
<sequence length="194" mass="21279">MKKHIFPAIKLTVVMLLFFAVIYPLIVWGIAQFAPNSGKGAVIEQDGRKYYANIGQSFTEDTYFWSRPSAVNYNASGSGGSNKGPSNEVYLAEVQARIDTFLAHNPAIDKSEIPVDLVTASGSGLDPHISVQAAKVQIKRIAKIRKIDESDLHKLIAENTDAPFLGVFGTERINVLQLNLALDKLNGHINTKKQ</sequence>
<keyword evidence="6 11" id="KW-0067">ATP-binding</keyword>
<organism evidence="12 13">
    <name type="scientific">Taishania pollutisoli</name>
    <dbReference type="NCBI Taxonomy" id="2766479"/>
    <lineage>
        <taxon>Bacteria</taxon>
        <taxon>Pseudomonadati</taxon>
        <taxon>Bacteroidota</taxon>
        <taxon>Flavobacteriia</taxon>
        <taxon>Flavobacteriales</taxon>
        <taxon>Crocinitomicaceae</taxon>
        <taxon>Taishania</taxon>
    </lineage>
</organism>
<dbReference type="PANTHER" id="PTHR30042:SF2">
    <property type="entry name" value="POTASSIUM-TRANSPORTING ATPASE KDPC SUBUNIT"/>
    <property type="match status" value="1"/>
</dbReference>
<dbReference type="NCBIfam" id="NF010606">
    <property type="entry name" value="PRK14002.1"/>
    <property type="match status" value="1"/>
</dbReference>
<comment type="subunit">
    <text evidence="11">The system is composed of three essential subunits: KdpA, KdpB and KdpC.</text>
</comment>
<name>A0A8J6P865_9FLAO</name>
<reference evidence="12" key="1">
    <citation type="submission" date="2020-09" db="EMBL/GenBank/DDBJ databases">
        <title>Taishania pollutisoli gen. nov., sp. nov., Isolated from Tetrabromobisphenol A-Contaminated Soil.</title>
        <authorList>
            <person name="Chen Q."/>
        </authorList>
    </citation>
    <scope>NUCLEOTIDE SEQUENCE</scope>
    <source>
        <strain evidence="12">CZZ-1</strain>
    </source>
</reference>
<dbReference type="Proteomes" id="UP000652681">
    <property type="component" value="Unassembled WGS sequence"/>
</dbReference>
<accession>A0A8J6P865</accession>
<dbReference type="GO" id="GO:0005524">
    <property type="term" value="F:ATP binding"/>
    <property type="evidence" value="ECO:0007669"/>
    <property type="project" value="UniProtKB-UniRule"/>
</dbReference>
<dbReference type="Pfam" id="PF02669">
    <property type="entry name" value="KdpC"/>
    <property type="match status" value="1"/>
</dbReference>
<comment type="subcellular location">
    <subcellularLocation>
        <location evidence="11">Cell membrane</location>
        <topology evidence="11">Single-pass membrane protein</topology>
    </subcellularLocation>
</comment>
<gene>
    <name evidence="11" type="primary">kdpC</name>
    <name evidence="12" type="ORF">H9Y05_15565</name>
</gene>
<keyword evidence="13" id="KW-1185">Reference proteome</keyword>
<evidence type="ECO:0000256" key="5">
    <source>
        <dbReference type="ARBA" id="ARBA00022741"/>
    </source>
</evidence>
<comment type="similarity">
    <text evidence="11">Belongs to the KdpC family.</text>
</comment>
<keyword evidence="2 11" id="KW-1003">Cell membrane</keyword>
<comment type="caution">
    <text evidence="12">The sequence shown here is derived from an EMBL/GenBank/DDBJ whole genome shotgun (WGS) entry which is preliminary data.</text>
</comment>
<evidence type="ECO:0000256" key="1">
    <source>
        <dbReference type="ARBA" id="ARBA00022448"/>
    </source>
</evidence>
<feature type="transmembrane region" description="Helical" evidence="11">
    <location>
        <begin position="12"/>
        <end position="31"/>
    </location>
</feature>
<comment type="function">
    <text evidence="11">Part of the high-affinity ATP-driven potassium transport (or Kdp) system, which catalyzes the hydrolysis of ATP coupled with the electrogenic transport of potassium into the cytoplasm. This subunit acts as a catalytic chaperone that increases the ATP-binding affinity of the ATP-hydrolyzing subunit KdpB by the formation of a transient KdpB/KdpC/ATP ternary complex.</text>
</comment>
<dbReference type="GO" id="GO:0005886">
    <property type="term" value="C:plasma membrane"/>
    <property type="evidence" value="ECO:0007669"/>
    <property type="project" value="UniProtKB-SubCell"/>
</dbReference>
<keyword evidence="3 11" id="KW-0633">Potassium transport</keyword>
<keyword evidence="9 11" id="KW-0406">Ion transport</keyword>
<dbReference type="NCBIfam" id="TIGR00681">
    <property type="entry name" value="kdpC"/>
    <property type="match status" value="1"/>
</dbReference>
<evidence type="ECO:0000256" key="6">
    <source>
        <dbReference type="ARBA" id="ARBA00022840"/>
    </source>
</evidence>